<gene>
    <name evidence="2" type="ORF">Q765_17630</name>
</gene>
<organism evidence="2 3">
    <name type="scientific">Flavobacterium rivuli WB 3.3-2 = DSM 21788</name>
    <dbReference type="NCBI Taxonomy" id="1121895"/>
    <lineage>
        <taxon>Bacteria</taxon>
        <taxon>Pseudomonadati</taxon>
        <taxon>Bacteroidota</taxon>
        <taxon>Flavobacteriia</taxon>
        <taxon>Flavobacteriales</taxon>
        <taxon>Flavobacteriaceae</taxon>
        <taxon>Flavobacterium</taxon>
    </lineage>
</organism>
<keyword evidence="3" id="KW-1185">Reference proteome</keyword>
<evidence type="ECO:0000313" key="2">
    <source>
        <dbReference type="EMBL" id="KGO85186.1"/>
    </source>
</evidence>
<name>A0A0A2M0U3_9FLAO</name>
<reference evidence="2 3" key="1">
    <citation type="submission" date="2013-09" db="EMBL/GenBank/DDBJ databases">
        <authorList>
            <person name="Zeng Z."/>
            <person name="Chen C."/>
        </authorList>
    </citation>
    <scope>NUCLEOTIDE SEQUENCE [LARGE SCALE GENOMIC DNA]</scope>
    <source>
        <strain evidence="2 3">WB 3.3-2</strain>
    </source>
</reference>
<feature type="transmembrane region" description="Helical" evidence="1">
    <location>
        <begin position="20"/>
        <end position="37"/>
    </location>
</feature>
<keyword evidence="1" id="KW-1133">Transmembrane helix</keyword>
<keyword evidence="1" id="KW-0812">Transmembrane</keyword>
<accession>A0A0A2M0U3</accession>
<feature type="transmembrane region" description="Helical" evidence="1">
    <location>
        <begin position="69"/>
        <end position="89"/>
    </location>
</feature>
<feature type="transmembrane region" description="Helical" evidence="1">
    <location>
        <begin position="148"/>
        <end position="169"/>
    </location>
</feature>
<evidence type="ECO:0000313" key="3">
    <source>
        <dbReference type="Proteomes" id="UP000030152"/>
    </source>
</evidence>
<keyword evidence="1" id="KW-0472">Membrane</keyword>
<dbReference type="Pfam" id="PF08592">
    <property type="entry name" value="Anthrone_oxy"/>
    <property type="match status" value="1"/>
</dbReference>
<dbReference type="eggNOG" id="ENOG5033KNE">
    <property type="taxonomic scope" value="Bacteria"/>
</dbReference>
<feature type="transmembrane region" description="Helical" evidence="1">
    <location>
        <begin position="96"/>
        <end position="117"/>
    </location>
</feature>
<dbReference type="InterPro" id="IPR013901">
    <property type="entry name" value="Anthrone_oxy"/>
</dbReference>
<proteinExistence type="predicted"/>
<sequence length="175" mass="20084">MFIKCNKTVIIKQQYMKKIVVMASVSFASGILFVNIYNSLVNAVAVESDIPSSVIATREYFKTVNPGDFFKIFSPLTQLLALVSLILFWKRSPSVRLFLALALLFYMSADVFTFIYFHPRNDIMFLSEKLPDTETLKRLASEWSSMNWLRSLIVLLGIMSSFIAIHKIYTEKVTE</sequence>
<evidence type="ECO:0008006" key="4">
    <source>
        <dbReference type="Google" id="ProtNLM"/>
    </source>
</evidence>
<comment type="caution">
    <text evidence="2">The sequence shown here is derived from an EMBL/GenBank/DDBJ whole genome shotgun (WGS) entry which is preliminary data.</text>
</comment>
<dbReference type="EMBL" id="JRLX01000026">
    <property type="protein sequence ID" value="KGO85186.1"/>
    <property type="molecule type" value="Genomic_DNA"/>
</dbReference>
<dbReference type="Proteomes" id="UP000030152">
    <property type="component" value="Unassembled WGS sequence"/>
</dbReference>
<evidence type="ECO:0000256" key="1">
    <source>
        <dbReference type="SAM" id="Phobius"/>
    </source>
</evidence>
<protein>
    <recommendedName>
        <fullName evidence="4">DUF1772 domain-containing protein</fullName>
    </recommendedName>
</protein>
<dbReference type="AlphaFoldDB" id="A0A0A2M0U3"/>